<comment type="caution">
    <text evidence="1">The sequence shown here is derived from an EMBL/GenBank/DDBJ whole genome shotgun (WGS) entry which is preliminary data.</text>
</comment>
<sequence length="47" mass="5037">MTLHTGSGTNTDADLYWNRGSAVWNDGGDTIIVTTDTGTEAARTTYE</sequence>
<keyword evidence="2" id="KW-1185">Reference proteome</keyword>
<proteinExistence type="predicted"/>
<organism evidence="1 2">
    <name type="scientific">Halarchaeum grantii</name>
    <dbReference type="NCBI Taxonomy" id="1193105"/>
    <lineage>
        <taxon>Archaea</taxon>
        <taxon>Methanobacteriati</taxon>
        <taxon>Methanobacteriota</taxon>
        <taxon>Stenosarchaea group</taxon>
        <taxon>Halobacteria</taxon>
        <taxon>Halobacteriales</taxon>
        <taxon>Halobacteriaceae</taxon>
    </lineage>
</organism>
<evidence type="ECO:0000313" key="1">
    <source>
        <dbReference type="EMBL" id="GGL39688.1"/>
    </source>
</evidence>
<reference evidence="1 2" key="1">
    <citation type="journal article" date="2019" name="Int. J. Syst. Evol. Microbiol.">
        <title>The Global Catalogue of Microorganisms (GCM) 10K type strain sequencing project: providing services to taxonomists for standard genome sequencing and annotation.</title>
        <authorList>
            <consortium name="The Broad Institute Genomics Platform"/>
            <consortium name="The Broad Institute Genome Sequencing Center for Infectious Disease"/>
            <person name="Wu L."/>
            <person name="Ma J."/>
        </authorList>
    </citation>
    <scope>NUCLEOTIDE SEQUENCE [LARGE SCALE GENOMIC DNA]</scope>
    <source>
        <strain evidence="1 2">JCM 19585</strain>
    </source>
</reference>
<name>A0A830FEV8_9EURY</name>
<dbReference type="Proteomes" id="UP000628840">
    <property type="component" value="Unassembled WGS sequence"/>
</dbReference>
<dbReference type="AlphaFoldDB" id="A0A830FEV8"/>
<dbReference type="RefSeq" id="WP_229871275.1">
    <property type="nucleotide sequence ID" value="NZ_BMPF01000004.1"/>
</dbReference>
<protein>
    <submittedName>
        <fullName evidence="1">Uncharacterized protein</fullName>
    </submittedName>
</protein>
<gene>
    <name evidence="1" type="ORF">GCM10009037_24290</name>
</gene>
<dbReference type="EMBL" id="BMPF01000004">
    <property type="protein sequence ID" value="GGL39688.1"/>
    <property type="molecule type" value="Genomic_DNA"/>
</dbReference>
<accession>A0A830FEV8</accession>
<evidence type="ECO:0000313" key="2">
    <source>
        <dbReference type="Proteomes" id="UP000628840"/>
    </source>
</evidence>